<dbReference type="InterPro" id="IPR012341">
    <property type="entry name" value="6hp_glycosidase-like_sf"/>
</dbReference>
<evidence type="ECO:0000259" key="2">
    <source>
        <dbReference type="Pfam" id="PF17389"/>
    </source>
</evidence>
<dbReference type="PANTHER" id="PTHR34987">
    <property type="entry name" value="C, PUTATIVE (AFU_ORTHOLOGUE AFUA_3G02880)-RELATED"/>
    <property type="match status" value="1"/>
</dbReference>
<organism evidence="3 4">
    <name type="scientific">Rubrivirga marina</name>
    <dbReference type="NCBI Taxonomy" id="1196024"/>
    <lineage>
        <taxon>Bacteria</taxon>
        <taxon>Pseudomonadati</taxon>
        <taxon>Rhodothermota</taxon>
        <taxon>Rhodothermia</taxon>
        <taxon>Rhodothermales</taxon>
        <taxon>Rubricoccaceae</taxon>
        <taxon>Rubrivirga</taxon>
    </lineage>
</organism>
<protein>
    <recommendedName>
        <fullName evidence="2">Alpha-L-rhamnosidase six-hairpin glycosidase domain-containing protein</fullName>
    </recommendedName>
</protein>
<dbReference type="OrthoDB" id="9815420at2"/>
<proteinExistence type="predicted"/>
<dbReference type="InterPro" id="IPR008928">
    <property type="entry name" value="6-hairpin_glycosidase_sf"/>
</dbReference>
<dbReference type="InterPro" id="IPR035396">
    <property type="entry name" value="Bac_rhamnosid6H"/>
</dbReference>
<sequence>MAPLVFDHDVETVVGNGRLIARVRAGSAEFVFAGPAAGYRVLIDGRPLSDGEVRTVVLPRRVRYEVAGRGALTAAAQPDAALMVLLVESEADAEWALEFADADPDGDVEADEVDLSRGEASVWTPEPQPVSSDDEGAARGTLRVSLAADARAAFLLGDGAAAARLDDPFEAVEAWADETAERGLRLRTPYPELDRAVEFAKAHLRLGYAWEPDGAGRPGGDGSKMVCDIFRWRDVWSRDFGSGFGPGGVAAGLLDAVLATLDYEAARHTAHDPTGLKVSDDTSQGGSAEGLGWLLTLVWRVYEHTGDRDWLERMVAAFEPWIEVWVARDADEDGLIVDVTEWMDHSRFLRLVEGQRTLYSNVLYFAALRRMAFICEALGRDDDAGRYRDLAARSRRSIHDAFWNDAGYFNNAVQWGVPDTTLMLADNAIAVVERVAGRNERFRTLDTIRERSWRPFGTVTTDLPMRYVPADNDHNGRVWPWWMAHEAKARFLNFDADGGLHVLSKIVDTFHRPTLPGLCEEYLEPEDGAQDDVAGHAFITGSGALLDAVQYGLVGLSIREPGERRIRLAPAVPRSWDTWSVDLDLAAGRLRFAETADGVRIVLDRCAVEVLELRVPPREAVEMVTLDGAEIEPEAEEDGASATLRIRLTPGKRHVLEVAYAPQRVLSGELAMPPLPPPARVARPLLLDEPRLFADSLQSVARSAESYFGRLRHVAAREIGDLDGEGDLLVIVGNELPYRTKPGRSVTDMIEDYLDHCGSLLLLGPRFPRIDYENHYHGGAQMGGHAGLFWWKVWSDGHWRDYDPRDGDLLDHPEPEGTVYWGDGPLFAAWEHGLGLFGFETDCRGVFDVDGGVVDPDQRVEVVYTDWTVRKPWTFTPLAFTEREHQLVRGPRRERYPCAALLQNKASGARIVVVAPSICSRTDLLHRTLSHVAAPA</sequence>
<keyword evidence="4" id="KW-1185">Reference proteome</keyword>
<gene>
    <name evidence="3" type="ORF">BSZ37_14895</name>
</gene>
<dbReference type="AlphaFoldDB" id="A0A271J3V5"/>
<evidence type="ECO:0000313" key="3">
    <source>
        <dbReference type="EMBL" id="PAP77635.1"/>
    </source>
</evidence>
<name>A0A271J3V5_9BACT</name>
<feature type="domain" description="Alpha-L-rhamnosidase six-hairpin glycosidase" evidence="2">
    <location>
        <begin position="294"/>
        <end position="414"/>
    </location>
</feature>
<dbReference type="Pfam" id="PF17389">
    <property type="entry name" value="Bac_rhamnosid6H"/>
    <property type="match status" value="1"/>
</dbReference>
<dbReference type="PANTHER" id="PTHR34987:SF6">
    <property type="entry name" value="ALPHA-L-RHAMNOSIDASE SIX-HAIRPIN GLYCOSIDASE DOMAIN-CONTAINING PROTEIN"/>
    <property type="match status" value="1"/>
</dbReference>
<accession>A0A271J3V5</accession>
<evidence type="ECO:0000313" key="4">
    <source>
        <dbReference type="Proteomes" id="UP000216339"/>
    </source>
</evidence>
<feature type="region of interest" description="Disordered" evidence="1">
    <location>
        <begin position="117"/>
        <end position="137"/>
    </location>
</feature>
<evidence type="ECO:0000256" key="1">
    <source>
        <dbReference type="SAM" id="MobiDB-lite"/>
    </source>
</evidence>
<dbReference type="RefSeq" id="WP_095511305.1">
    <property type="nucleotide sequence ID" value="NZ_MQWD01000001.1"/>
</dbReference>
<dbReference type="Gene3D" id="1.50.10.10">
    <property type="match status" value="1"/>
</dbReference>
<reference evidence="3 4" key="1">
    <citation type="submission" date="2016-11" db="EMBL/GenBank/DDBJ databases">
        <title>Study of marine rhodopsin-containing bacteria.</title>
        <authorList>
            <person name="Yoshizawa S."/>
            <person name="Kumagai Y."/>
            <person name="Kogure K."/>
        </authorList>
    </citation>
    <scope>NUCLEOTIDE SEQUENCE [LARGE SCALE GENOMIC DNA]</scope>
    <source>
        <strain evidence="3 4">SAORIC-28</strain>
    </source>
</reference>
<comment type="caution">
    <text evidence="3">The sequence shown here is derived from an EMBL/GenBank/DDBJ whole genome shotgun (WGS) entry which is preliminary data.</text>
</comment>
<dbReference type="SUPFAM" id="SSF48208">
    <property type="entry name" value="Six-hairpin glycosidases"/>
    <property type="match status" value="1"/>
</dbReference>
<dbReference type="GO" id="GO:0005975">
    <property type="term" value="P:carbohydrate metabolic process"/>
    <property type="evidence" value="ECO:0007669"/>
    <property type="project" value="InterPro"/>
</dbReference>
<dbReference type="Proteomes" id="UP000216339">
    <property type="component" value="Unassembled WGS sequence"/>
</dbReference>
<dbReference type="EMBL" id="MQWD01000001">
    <property type="protein sequence ID" value="PAP77635.1"/>
    <property type="molecule type" value="Genomic_DNA"/>
</dbReference>